<evidence type="ECO:0000256" key="2">
    <source>
        <dbReference type="ARBA" id="ARBA00022730"/>
    </source>
</evidence>
<feature type="domain" description="NFACT RNA-binding" evidence="6">
    <location>
        <begin position="462"/>
        <end position="556"/>
    </location>
</feature>
<comment type="function">
    <text evidence="5">Key component of the ribosome quality control system (RQC), a ribosome-associated complex that mediates the extraction of incompletely synthesized nascent chains from stalled ribosomes and their subsequent degradation. RqcH recruits Ala-charged tRNA, and with RqcP directs the elongation of stalled nascent chains on 50S ribosomal subunits, leading to non-templated C-terminal alanine extensions (Ala tail). The Ala tail promotes nascent chain degradation. May add between 1 and at least 8 Ala residues. Binds to stalled 50S ribosomal subunits.</text>
</comment>
<dbReference type="EMBL" id="JACRTE010000002">
    <property type="protein sequence ID" value="MBC8595864.1"/>
    <property type="molecule type" value="Genomic_DNA"/>
</dbReference>
<keyword evidence="3 5" id="KW-0694">RNA-binding</keyword>
<accession>A0A926FCD0</accession>
<dbReference type="InterPro" id="IPR043682">
    <property type="entry name" value="RqcH_bacterial"/>
</dbReference>
<dbReference type="GO" id="GO:0043023">
    <property type="term" value="F:ribosomal large subunit binding"/>
    <property type="evidence" value="ECO:0007669"/>
    <property type="project" value="UniProtKB-UniRule"/>
</dbReference>
<dbReference type="GO" id="GO:0019843">
    <property type="term" value="F:rRNA binding"/>
    <property type="evidence" value="ECO:0007669"/>
    <property type="project" value="UniProtKB-UniRule"/>
</dbReference>
<dbReference type="HAMAP" id="MF_00844_B">
    <property type="entry name" value="RqcH_B"/>
    <property type="match status" value="1"/>
</dbReference>
<proteinExistence type="inferred from homology"/>
<dbReference type="GO" id="GO:0072344">
    <property type="term" value="P:rescue of stalled ribosome"/>
    <property type="evidence" value="ECO:0007669"/>
    <property type="project" value="UniProtKB-UniRule"/>
</dbReference>
<keyword evidence="8" id="KW-1185">Reference proteome</keyword>
<evidence type="ECO:0000259" key="6">
    <source>
        <dbReference type="Pfam" id="PF05670"/>
    </source>
</evidence>
<sequence>MRNMALDGSVLCALKNEFTKKLIGARVEKVYQPERDEIVLSIRNFKDSYKLLLCAHPSFARVGFISVTKDNPDTPPLFCMLLRKHLCGGKIVGIRQVDFERIIEFDVESYNELGDLSVKTLICEIMGKHSNIILTDCSRKIIDSIFHVDITMSRVRQIMPGLIYENAPSQGKQNPLEAGYNDFLSAIGEIQGGYDKKIMSSFMGISPLTAREIAYRALGADTEISYENDKKVADEFFKAFKRIEKGEFSPVVLTDAQSGKMLEFSALGINQYGEMAEKEYFESMSLALESFYEKKAAKESVKQKTADITKVISNNLARCRKKLQLECETLEKCKKRELNKVKGDLITANIYRINKGDKKAVLENFYDGGKIIEIALDETLTPSQNAQKYYKKYNKEKTAEAETLVQKKLNEAEIDYLETVLLNMENVETKEEIAQIKEELVEQGYLKKRNIKGKKKQAQIKPMEFVSSDGYEIFVGKNNKQNDYVTLKLARSTDIWLHTKTIHGSHAVIKTGGDENIPERTIFEAAMIAAYYSKGRNSANVSVDYTAVKNVKKPSGAKPGMVIYVNNKTAVVTPDEKTVESLKK</sequence>
<dbReference type="FunFam" id="2.30.310.10:FF:000004">
    <property type="entry name" value="Fibronectin-binding protein A"/>
    <property type="match status" value="1"/>
</dbReference>
<gene>
    <name evidence="5" type="primary">rqcH</name>
    <name evidence="7" type="ORF">H8706_03140</name>
</gene>
<dbReference type="GO" id="GO:1990112">
    <property type="term" value="C:RQC complex"/>
    <property type="evidence" value="ECO:0007669"/>
    <property type="project" value="TreeGrafter"/>
</dbReference>
<organism evidence="7 8">
    <name type="scientific">Qingrenia yutianensis</name>
    <dbReference type="NCBI Taxonomy" id="2763676"/>
    <lineage>
        <taxon>Bacteria</taxon>
        <taxon>Bacillati</taxon>
        <taxon>Bacillota</taxon>
        <taxon>Clostridia</taxon>
        <taxon>Eubacteriales</taxon>
        <taxon>Oscillospiraceae</taxon>
        <taxon>Qingrenia</taxon>
    </lineage>
</organism>
<evidence type="ECO:0000256" key="4">
    <source>
        <dbReference type="ARBA" id="ARBA00022917"/>
    </source>
</evidence>
<name>A0A926FCD0_9FIRM</name>
<protein>
    <recommendedName>
        <fullName evidence="5">Rqc2 homolog RqcH</fullName>
        <shortName evidence="5">RqcH</shortName>
    </recommendedName>
</protein>
<comment type="caution">
    <text evidence="7">The sequence shown here is derived from an EMBL/GenBank/DDBJ whole genome shotgun (WGS) entry which is preliminary data.</text>
</comment>
<comment type="similarity">
    <text evidence="5">Belongs to the NEMF family.</text>
</comment>
<evidence type="ECO:0000256" key="3">
    <source>
        <dbReference type="ARBA" id="ARBA00022884"/>
    </source>
</evidence>
<dbReference type="InterPro" id="IPR008532">
    <property type="entry name" value="NFACT_RNA-bd"/>
</dbReference>
<dbReference type="Proteomes" id="UP000647416">
    <property type="component" value="Unassembled WGS sequence"/>
</dbReference>
<dbReference type="PANTHER" id="PTHR15239:SF6">
    <property type="entry name" value="RIBOSOME QUALITY CONTROL COMPLEX SUBUNIT NEMF"/>
    <property type="match status" value="1"/>
</dbReference>
<evidence type="ECO:0000256" key="1">
    <source>
        <dbReference type="ARBA" id="ARBA00022555"/>
    </source>
</evidence>
<reference evidence="7" key="1">
    <citation type="submission" date="2020-08" db="EMBL/GenBank/DDBJ databases">
        <title>Genome public.</title>
        <authorList>
            <person name="Liu C."/>
            <person name="Sun Q."/>
        </authorList>
    </citation>
    <scope>NUCLEOTIDE SEQUENCE</scope>
    <source>
        <strain evidence="7">NSJ-50</strain>
    </source>
</reference>
<keyword evidence="1 5" id="KW-0820">tRNA-binding</keyword>
<dbReference type="AlphaFoldDB" id="A0A926FCD0"/>
<dbReference type="Pfam" id="PF05670">
    <property type="entry name" value="NFACT-R_1"/>
    <property type="match status" value="1"/>
</dbReference>
<keyword evidence="4 5" id="KW-0648">Protein biosynthesis</keyword>
<comment type="subunit">
    <text evidence="5">Associates with stalled 50S ribosomal subunits. Binds to RqcP.</text>
</comment>
<dbReference type="Gene3D" id="1.10.8.50">
    <property type="match status" value="1"/>
</dbReference>
<evidence type="ECO:0000256" key="5">
    <source>
        <dbReference type="HAMAP-Rule" id="MF_00844"/>
    </source>
</evidence>
<dbReference type="GO" id="GO:0000049">
    <property type="term" value="F:tRNA binding"/>
    <property type="evidence" value="ECO:0007669"/>
    <property type="project" value="UniProtKB-UniRule"/>
</dbReference>
<evidence type="ECO:0000313" key="8">
    <source>
        <dbReference type="Proteomes" id="UP000647416"/>
    </source>
</evidence>
<dbReference type="InterPro" id="IPR051608">
    <property type="entry name" value="RQC_Subunit_NEMF"/>
</dbReference>
<evidence type="ECO:0000313" key="7">
    <source>
        <dbReference type="EMBL" id="MBC8595864.1"/>
    </source>
</evidence>
<dbReference type="Pfam" id="PF05833">
    <property type="entry name" value="NFACT_N"/>
    <property type="match status" value="1"/>
</dbReference>
<keyword evidence="2 5" id="KW-0699">rRNA-binding</keyword>
<dbReference type="Gene3D" id="2.30.310.10">
    <property type="entry name" value="ibrinogen binding protein from staphylococcus aureus domain"/>
    <property type="match status" value="1"/>
</dbReference>
<dbReference type="PANTHER" id="PTHR15239">
    <property type="entry name" value="NUCLEAR EXPORT MEDIATOR FACTOR NEMF"/>
    <property type="match status" value="1"/>
</dbReference>
<dbReference type="RefSeq" id="WP_262431446.1">
    <property type="nucleotide sequence ID" value="NZ_JACRTE010000002.1"/>
</dbReference>